<evidence type="ECO:0000259" key="1">
    <source>
        <dbReference type="PROSITE" id="PS50943"/>
    </source>
</evidence>
<protein>
    <submittedName>
        <fullName evidence="2">XRE family transcriptional regulator</fullName>
    </submittedName>
</protein>
<dbReference type="EMBL" id="JADZGI010000001">
    <property type="protein sequence ID" value="MBH0111933.1"/>
    <property type="molecule type" value="Genomic_DNA"/>
</dbReference>
<dbReference type="SUPFAM" id="SSF47413">
    <property type="entry name" value="lambda repressor-like DNA-binding domains"/>
    <property type="match status" value="1"/>
</dbReference>
<proteinExistence type="predicted"/>
<dbReference type="AlphaFoldDB" id="A0A931HAE9"/>
<name>A0A931HAE9_9SPHN</name>
<reference evidence="2" key="1">
    <citation type="submission" date="2020-11" db="EMBL/GenBank/DDBJ databases">
        <title>Novosphingobium aureum sp. nov., a marine bacterium isolated from sediment of a salt flat.</title>
        <authorList>
            <person name="Yoo Y."/>
            <person name="Kim J.-J."/>
        </authorList>
    </citation>
    <scope>NUCLEOTIDE SEQUENCE</scope>
    <source>
        <strain evidence="2">YJ-S2-02</strain>
    </source>
</reference>
<accession>A0A931HAE9</accession>
<comment type="caution">
    <text evidence="2">The sequence shown here is derived from an EMBL/GenBank/DDBJ whole genome shotgun (WGS) entry which is preliminary data.</text>
</comment>
<organism evidence="2 3">
    <name type="scientific">Novosphingobium aureum</name>
    <dbReference type="NCBI Taxonomy" id="2792964"/>
    <lineage>
        <taxon>Bacteria</taxon>
        <taxon>Pseudomonadati</taxon>
        <taxon>Pseudomonadota</taxon>
        <taxon>Alphaproteobacteria</taxon>
        <taxon>Sphingomonadales</taxon>
        <taxon>Sphingomonadaceae</taxon>
        <taxon>Novosphingobium</taxon>
    </lineage>
</organism>
<gene>
    <name evidence="2" type="ORF">I5E68_03070</name>
</gene>
<evidence type="ECO:0000313" key="3">
    <source>
        <dbReference type="Proteomes" id="UP000617634"/>
    </source>
</evidence>
<dbReference type="Proteomes" id="UP000617634">
    <property type="component" value="Unassembled WGS sequence"/>
</dbReference>
<dbReference type="CDD" id="cd00093">
    <property type="entry name" value="HTH_XRE"/>
    <property type="match status" value="1"/>
</dbReference>
<feature type="domain" description="HTH cro/C1-type" evidence="1">
    <location>
        <begin position="15"/>
        <end position="71"/>
    </location>
</feature>
<dbReference type="PROSITE" id="PS50943">
    <property type="entry name" value="HTH_CROC1"/>
    <property type="match status" value="1"/>
</dbReference>
<evidence type="ECO:0000313" key="2">
    <source>
        <dbReference type="EMBL" id="MBH0111933.1"/>
    </source>
</evidence>
<dbReference type="SMART" id="SM00530">
    <property type="entry name" value="HTH_XRE"/>
    <property type="match status" value="1"/>
</dbReference>
<sequence>MCIDSWRSFVFPNHIRTFRKERDGGSLLELSERLSGVTYIRLSKIERGEVFARAAELRAIGEALAVAPEDLLIDIDDPHFDIADWAEPNLGSDRVSHESDRFAVLVAAALRNRRNADPELTIAALENDYGIAPVILSRIENAFKPFERWNEDIRSGLYKLFAVRSNAVFIRKIEDLYGSGDLDETLPLIANPKLRIDKTRTRVNALRAELAQASPVAATQAHATIESAPALPEPAIAPTNDNSARASVEPGEERMVPVFGFPLPEGQIARLPTDTEVPAPRMAGPASYGLRVGYPTLGPGLPGRATLIVDPDRFPSAGSIAVVSEAEGILRLLSITHDRQGRMIGFSLHPDYEIAIDELDPGQVGTVIAAIYE</sequence>
<dbReference type="InterPro" id="IPR001387">
    <property type="entry name" value="Cro/C1-type_HTH"/>
</dbReference>
<dbReference type="Gene3D" id="1.10.260.40">
    <property type="entry name" value="lambda repressor-like DNA-binding domains"/>
    <property type="match status" value="1"/>
</dbReference>
<keyword evidence="3" id="KW-1185">Reference proteome</keyword>
<dbReference type="InterPro" id="IPR010982">
    <property type="entry name" value="Lambda_DNA-bd_dom_sf"/>
</dbReference>
<dbReference type="GO" id="GO:0003677">
    <property type="term" value="F:DNA binding"/>
    <property type="evidence" value="ECO:0007669"/>
    <property type="project" value="InterPro"/>
</dbReference>